<gene>
    <name evidence="1" type="ORF">OVA965_LOCUS39633</name>
    <name evidence="2" type="ORF">TMI583_LOCUS40968</name>
</gene>
<organism evidence="1 3">
    <name type="scientific">Didymodactylos carnosus</name>
    <dbReference type="NCBI Taxonomy" id="1234261"/>
    <lineage>
        <taxon>Eukaryota</taxon>
        <taxon>Metazoa</taxon>
        <taxon>Spiralia</taxon>
        <taxon>Gnathifera</taxon>
        <taxon>Rotifera</taxon>
        <taxon>Eurotatoria</taxon>
        <taxon>Bdelloidea</taxon>
        <taxon>Philodinida</taxon>
        <taxon>Philodinidae</taxon>
        <taxon>Didymodactylos</taxon>
    </lineage>
</organism>
<dbReference type="InterPro" id="IPR027417">
    <property type="entry name" value="P-loop_NTPase"/>
</dbReference>
<dbReference type="Gene3D" id="3.40.50.300">
    <property type="entry name" value="P-loop containing nucleotide triphosphate hydrolases"/>
    <property type="match status" value="1"/>
</dbReference>
<comment type="caution">
    <text evidence="1">The sequence shown here is derived from an EMBL/GenBank/DDBJ whole genome shotgun (WGS) entry which is preliminary data.</text>
</comment>
<dbReference type="EMBL" id="CAJOBA010063939">
    <property type="protein sequence ID" value="CAF4348811.1"/>
    <property type="molecule type" value="Genomic_DNA"/>
</dbReference>
<dbReference type="Proteomes" id="UP000677228">
    <property type="component" value="Unassembled WGS sequence"/>
</dbReference>
<reference evidence="1" key="1">
    <citation type="submission" date="2021-02" db="EMBL/GenBank/DDBJ databases">
        <authorList>
            <person name="Nowell W R."/>
        </authorList>
    </citation>
    <scope>NUCLEOTIDE SEQUENCE</scope>
</reference>
<name>A0A8S2FVU0_9BILA</name>
<dbReference type="AlphaFoldDB" id="A0A8S2FVU0"/>
<sequence>MVTRCSSYITVLITRKNIAYGDHSRQIPMIEIIEAAKKANIHDFIQLLPQTWAPKMRGKWIITNAICKDIMNVLKQDKAGGKSDIDPQHRKTVVMLETLYYILHEAHEQTGYGGRDNM</sequence>
<protein>
    <submittedName>
        <fullName evidence="1">Uncharacterized protein</fullName>
    </submittedName>
</protein>
<evidence type="ECO:0000313" key="1">
    <source>
        <dbReference type="EMBL" id="CAF1557565.1"/>
    </source>
</evidence>
<dbReference type="Proteomes" id="UP000682733">
    <property type="component" value="Unassembled WGS sequence"/>
</dbReference>
<evidence type="ECO:0000313" key="2">
    <source>
        <dbReference type="EMBL" id="CAF4348811.1"/>
    </source>
</evidence>
<accession>A0A8S2FVU0</accession>
<evidence type="ECO:0000313" key="3">
    <source>
        <dbReference type="Proteomes" id="UP000677228"/>
    </source>
</evidence>
<dbReference type="EMBL" id="CAJNOK010041373">
    <property type="protein sequence ID" value="CAF1557565.1"/>
    <property type="molecule type" value="Genomic_DNA"/>
</dbReference>
<proteinExistence type="predicted"/>